<dbReference type="EMBL" id="BRPK01000006">
    <property type="protein sequence ID" value="GLB39009.1"/>
    <property type="molecule type" value="Genomic_DNA"/>
</dbReference>
<reference evidence="1" key="1">
    <citation type="submission" date="2022-07" db="EMBL/GenBank/DDBJ databases">
        <title>The genome of Lyophyllum shimeji provides insight into the initial evolution of ectomycorrhizal fungal genome.</title>
        <authorList>
            <person name="Kobayashi Y."/>
            <person name="Shibata T."/>
            <person name="Hirakawa H."/>
            <person name="Shigenobu S."/>
            <person name="Nishiyama T."/>
            <person name="Yamada A."/>
            <person name="Hasebe M."/>
            <person name="Kawaguchi M."/>
        </authorList>
    </citation>
    <scope>NUCLEOTIDE SEQUENCE</scope>
    <source>
        <strain evidence="1">AT787</strain>
    </source>
</reference>
<name>A0A9P3ULA3_LYOSH</name>
<accession>A0A9P3ULA3</accession>
<dbReference type="AlphaFoldDB" id="A0A9P3ULA3"/>
<comment type="caution">
    <text evidence="1">The sequence shown here is derived from an EMBL/GenBank/DDBJ whole genome shotgun (WGS) entry which is preliminary data.</text>
</comment>
<proteinExistence type="predicted"/>
<protein>
    <submittedName>
        <fullName evidence="1">Uncharacterized protein</fullName>
    </submittedName>
</protein>
<evidence type="ECO:0000313" key="2">
    <source>
        <dbReference type="Proteomes" id="UP001063166"/>
    </source>
</evidence>
<dbReference type="OrthoDB" id="124582at2759"/>
<sequence>MAGLVLNILNGNDKATDAFTSDRALKWKHLDMWKTVIKKTGSLTATKFGAYYVVRAWKTFLFGSVRSSFGELLLSTPRLKDRIDFIQLEGLPPQTAPEEFEKNSEFRPGEMSSLNIPAIITTAWVKGAVFLVQEILPQLTKNHPIYAFAVAFVKALHDQGDSIPEQRITTRSWSSFWTPRRPNGIPWRPNRTPAMVTTPLTTVVCRL</sequence>
<organism evidence="1 2">
    <name type="scientific">Lyophyllum shimeji</name>
    <name type="common">Hon-shimeji</name>
    <name type="synonym">Tricholoma shimeji</name>
    <dbReference type="NCBI Taxonomy" id="47721"/>
    <lineage>
        <taxon>Eukaryota</taxon>
        <taxon>Fungi</taxon>
        <taxon>Dikarya</taxon>
        <taxon>Basidiomycota</taxon>
        <taxon>Agaricomycotina</taxon>
        <taxon>Agaricomycetes</taxon>
        <taxon>Agaricomycetidae</taxon>
        <taxon>Agaricales</taxon>
        <taxon>Tricholomatineae</taxon>
        <taxon>Lyophyllaceae</taxon>
        <taxon>Lyophyllum</taxon>
    </lineage>
</organism>
<keyword evidence="2" id="KW-1185">Reference proteome</keyword>
<gene>
    <name evidence="1" type="ORF">LshimejAT787_0601710</name>
</gene>
<evidence type="ECO:0000313" key="1">
    <source>
        <dbReference type="EMBL" id="GLB39009.1"/>
    </source>
</evidence>
<dbReference type="Proteomes" id="UP001063166">
    <property type="component" value="Unassembled WGS sequence"/>
</dbReference>